<dbReference type="GO" id="GO:0016853">
    <property type="term" value="F:isomerase activity"/>
    <property type="evidence" value="ECO:0007669"/>
    <property type="project" value="UniProtKB-KW"/>
</dbReference>
<proteinExistence type="predicted"/>
<dbReference type="SUPFAM" id="SSF52833">
    <property type="entry name" value="Thioredoxin-like"/>
    <property type="match status" value="1"/>
</dbReference>
<keyword evidence="1" id="KW-0413">Isomerase</keyword>
<dbReference type="InterPro" id="IPR036249">
    <property type="entry name" value="Thioredoxin-like_sf"/>
</dbReference>
<sequence length="219" mass="24227">MHIEKLQYIFDPLCGWCYASAPALHYLARHHGDRLELMPSGLFSDEGARQITAQWAEHAWANDQRITSLTGQPFSESYHQLLLSGTRFDSTYMNRALTAFQHAGAAAEAGLLHVLQHARYVEGRDTSRCDVVADISATWAQEHGAEGDADDLTSQFEDDAALRNQTEQRIARVKRLMHEKGVGGVPLLIATAYGKEHIISGYDLYRGEESISAALGTLA</sequence>
<dbReference type="Proteomes" id="UP000653275">
    <property type="component" value="Unassembled WGS sequence"/>
</dbReference>
<dbReference type="EMBL" id="JAENMS010000002">
    <property type="protein sequence ID" value="MBL5933970.1"/>
    <property type="molecule type" value="Genomic_DNA"/>
</dbReference>
<reference evidence="1" key="1">
    <citation type="submission" date="2020-12" db="EMBL/GenBank/DDBJ databases">
        <title>Draft genome sequence of Enterobacter spp., Lelliottia spp. and Serratia spp. isolated from drinking water reservoirs and lakes.</title>
        <authorList>
            <person name="Reitter C."/>
            <person name="Neuhaus K."/>
            <person name="Huegler M."/>
        </authorList>
    </citation>
    <scope>NUCLEOTIDE SEQUENCE</scope>
    <source>
        <strain evidence="1">TZW15</strain>
    </source>
</reference>
<evidence type="ECO:0000313" key="4">
    <source>
        <dbReference type="Proteomes" id="UP001335910"/>
    </source>
</evidence>
<protein>
    <submittedName>
        <fullName evidence="1">Protein-disulfide isomerase</fullName>
    </submittedName>
</protein>
<organism evidence="1 3">
    <name type="scientific">Lelliottia amnigena</name>
    <name type="common">Enterobacter amnigenus</name>
    <dbReference type="NCBI Taxonomy" id="61646"/>
    <lineage>
        <taxon>Bacteria</taxon>
        <taxon>Pseudomonadati</taxon>
        <taxon>Pseudomonadota</taxon>
        <taxon>Gammaproteobacteria</taxon>
        <taxon>Enterobacterales</taxon>
        <taxon>Enterobacteriaceae</taxon>
        <taxon>Lelliottia</taxon>
    </lineage>
</organism>
<dbReference type="EMBL" id="JAZKLI010000001">
    <property type="protein sequence ID" value="MEE9685019.1"/>
    <property type="molecule type" value="Genomic_DNA"/>
</dbReference>
<reference evidence="2 4" key="2">
    <citation type="submission" date="2023-10" db="EMBL/GenBank/DDBJ databases">
        <title>Wastewater isolates of ESBL- and carbapenemase-producing Gram-negative bacteria from New Zealand.</title>
        <authorList>
            <person name="Straub C."/>
            <person name="Weaver L."/>
            <person name="Cornelius A."/>
            <person name="Mcgill E."/>
            <person name="Dyet K."/>
            <person name="White L."/>
            <person name="Pattis I."/>
        </authorList>
    </citation>
    <scope>NUCLEOTIDE SEQUENCE [LARGE SCALE GENOMIC DNA]</scope>
    <source>
        <strain evidence="2 4">ESBL35</strain>
    </source>
</reference>
<comment type="caution">
    <text evidence="1">The sequence shown here is derived from an EMBL/GenBank/DDBJ whole genome shotgun (WGS) entry which is preliminary data.</text>
</comment>
<keyword evidence="4" id="KW-1185">Reference proteome</keyword>
<dbReference type="RefSeq" id="WP_131487466.1">
    <property type="nucleotide sequence ID" value="NZ_JAENMR010000002.1"/>
</dbReference>
<accession>A0AAP2AB86</accession>
<evidence type="ECO:0000313" key="3">
    <source>
        <dbReference type="Proteomes" id="UP000653275"/>
    </source>
</evidence>
<gene>
    <name evidence="1" type="ORF">I7V27_05780</name>
    <name evidence="2" type="ORF">V4839_16275</name>
</gene>
<dbReference type="AlphaFoldDB" id="A0AAP2AB86"/>
<dbReference type="CDD" id="cd03025">
    <property type="entry name" value="DsbA_FrnE_like"/>
    <property type="match status" value="1"/>
</dbReference>
<name>A0AAP2AB86_LELAM</name>
<evidence type="ECO:0000313" key="1">
    <source>
        <dbReference type="EMBL" id="MBL5933970.1"/>
    </source>
</evidence>
<evidence type="ECO:0000313" key="2">
    <source>
        <dbReference type="EMBL" id="MEE9685019.1"/>
    </source>
</evidence>
<dbReference type="Gene3D" id="3.40.30.10">
    <property type="entry name" value="Glutaredoxin"/>
    <property type="match status" value="1"/>
</dbReference>
<dbReference type="Proteomes" id="UP001335910">
    <property type="component" value="Unassembled WGS sequence"/>
</dbReference>